<evidence type="ECO:0000313" key="2">
    <source>
        <dbReference type="EMBL" id="HGB14208.1"/>
    </source>
</evidence>
<sequence length="530" mass="58271">MGISYNAWLTPNYIFRDEGGVFSGNLAGQAAFDYFRDNCQAGDALYFGHNPRFDDLRLYVGTAFAAQSATFAWEYWDGSAWVPLAVTDGTQGFTHLGEGTVAFVPPDDWRAVQVNGLIQMWVRCRLAAVTDPTEGGANSTQAAQAGDNLFQVTGFPEAAPADFEALHAAAPEIVRRQGDRQYFLGGRLQIGGGAAAWFIDSHKQVEMAYWGVPWSGILSLWTEANGHLRWGQVLDAPHKIGGQGITLDGGPCANHKIRNFGGSMEFYGCSFQAPVYDLEFNSSGGMKFWNCLINSSNVKLWNLWEGEVCHCQFLGAALGEPQPTLAIEDCVLHVAAGPVIETYTGGQVLRGLKIHGSPSVLVWVYHDGSPITFIDCDSVTWRISWNNCRQPVYRKYTLALRVSDPEDNPLGGAEVSIRDKEGRPVAGSPFTTGEDGRIPAQELVFCTYTYEAGQPEDTRTTYYSPYTITVAREGYGVYTDVVEVDRPRDLEIALGPPRYVRGPIESLDMAMEVPHLELKAVAQDVQIEFD</sequence>
<comment type="caution">
    <text evidence="2">The sequence shown here is derived from an EMBL/GenBank/DDBJ whole genome shotgun (WGS) entry which is preliminary data.</text>
</comment>
<dbReference type="EMBL" id="DTHB01000026">
    <property type="protein sequence ID" value="HGB14208.1"/>
    <property type="molecule type" value="Genomic_DNA"/>
</dbReference>
<feature type="region of interest" description="Disordered" evidence="1">
    <location>
        <begin position="410"/>
        <end position="432"/>
    </location>
</feature>
<name>A0A7C3WGW3_9BACT</name>
<keyword evidence="2" id="KW-0378">Hydrolase</keyword>
<organism evidence="2">
    <name type="scientific">Desulfobacca acetoxidans</name>
    <dbReference type="NCBI Taxonomy" id="60893"/>
    <lineage>
        <taxon>Bacteria</taxon>
        <taxon>Pseudomonadati</taxon>
        <taxon>Thermodesulfobacteriota</taxon>
        <taxon>Desulfobaccia</taxon>
        <taxon>Desulfobaccales</taxon>
        <taxon>Desulfobaccaceae</taxon>
        <taxon>Desulfobacca</taxon>
    </lineage>
</organism>
<dbReference type="GO" id="GO:0004180">
    <property type="term" value="F:carboxypeptidase activity"/>
    <property type="evidence" value="ECO:0007669"/>
    <property type="project" value="UniProtKB-KW"/>
</dbReference>
<accession>A0A7C3WGW3</accession>
<protein>
    <submittedName>
        <fullName evidence="2">Carboxypeptidase regulatory-like domain-containing protein</fullName>
    </submittedName>
</protein>
<gene>
    <name evidence="2" type="ORF">ENV62_03080</name>
</gene>
<evidence type="ECO:0000256" key="1">
    <source>
        <dbReference type="SAM" id="MobiDB-lite"/>
    </source>
</evidence>
<keyword evidence="2" id="KW-0121">Carboxypeptidase</keyword>
<proteinExistence type="predicted"/>
<dbReference type="AlphaFoldDB" id="A0A7C3WGW3"/>
<keyword evidence="2" id="KW-0645">Protease</keyword>
<reference evidence="2" key="1">
    <citation type="journal article" date="2020" name="mSystems">
        <title>Genome- and Community-Level Interaction Insights into Carbon Utilization and Element Cycling Functions of Hydrothermarchaeota in Hydrothermal Sediment.</title>
        <authorList>
            <person name="Zhou Z."/>
            <person name="Liu Y."/>
            <person name="Xu W."/>
            <person name="Pan J."/>
            <person name="Luo Z.H."/>
            <person name="Li M."/>
        </authorList>
    </citation>
    <scope>NUCLEOTIDE SEQUENCE [LARGE SCALE GENOMIC DNA]</scope>
    <source>
        <strain evidence="2">SpSt-776</strain>
    </source>
</reference>